<evidence type="ECO:0000259" key="3">
    <source>
        <dbReference type="Pfam" id="PF21317"/>
    </source>
</evidence>
<keyword evidence="1" id="KW-0378">Hydrolase</keyword>
<protein>
    <submittedName>
        <fullName evidence="6">Glycoside hydrolase 35 catalytic domain-containing protein</fullName>
    </submittedName>
</protein>
<accession>A0A914EGP6</accession>
<dbReference type="PANTHER" id="PTHR23421">
    <property type="entry name" value="BETA-GALACTOSIDASE RELATED"/>
    <property type="match status" value="1"/>
</dbReference>
<evidence type="ECO:0000256" key="2">
    <source>
        <dbReference type="ARBA" id="ARBA00023295"/>
    </source>
</evidence>
<sequence length="287" mass="31811">MCFGNSWEMMSFYIRVTTSYDYRAPISENGDITDTYKAIRTFIQNLTDWNYPPQDIPANNPMANYGTVQLQRVGTGLISTLNQILEACHSSNYPMSFEDINHGYGFVLYTTTLGASGKTLSTPNIRDFGYVFLNNVYQGMLNRDASKSVSLNNANSGDVLRILVENGGRQAYSIIEDYKSLFNATLDGNILQNWIQCGVNLTESSVNSLTGQFLRREFEEEGAQLATSQPGVFVGQFSASVLQDTFFDSTGLGKGQLFINGFNLGRYWPGAGPQASMSSLFLSQTLF</sequence>
<keyword evidence="5" id="KW-1185">Reference proteome</keyword>
<feature type="domain" description="Beta-galactosidase galactose-binding" evidence="4">
    <location>
        <begin position="233"/>
        <end position="277"/>
    </location>
</feature>
<dbReference type="InterPro" id="IPR008979">
    <property type="entry name" value="Galactose-bd-like_sf"/>
</dbReference>
<reference evidence="6" key="1">
    <citation type="submission" date="2022-11" db="UniProtKB">
        <authorList>
            <consortium name="WormBaseParasite"/>
        </authorList>
    </citation>
    <scope>IDENTIFICATION</scope>
</reference>
<dbReference type="Pfam" id="PF21467">
    <property type="entry name" value="BetaGal_gal-bd"/>
    <property type="match status" value="1"/>
</dbReference>
<evidence type="ECO:0000259" key="4">
    <source>
        <dbReference type="Pfam" id="PF21467"/>
    </source>
</evidence>
<dbReference type="Proteomes" id="UP000887540">
    <property type="component" value="Unplaced"/>
</dbReference>
<dbReference type="InterPro" id="IPR001944">
    <property type="entry name" value="Glycoside_Hdrlase_35"/>
</dbReference>
<organism evidence="5 6">
    <name type="scientific">Acrobeloides nanus</name>
    <dbReference type="NCBI Taxonomy" id="290746"/>
    <lineage>
        <taxon>Eukaryota</taxon>
        <taxon>Metazoa</taxon>
        <taxon>Ecdysozoa</taxon>
        <taxon>Nematoda</taxon>
        <taxon>Chromadorea</taxon>
        <taxon>Rhabditida</taxon>
        <taxon>Tylenchina</taxon>
        <taxon>Cephalobomorpha</taxon>
        <taxon>Cephaloboidea</taxon>
        <taxon>Cephalobidae</taxon>
        <taxon>Acrobeloides</taxon>
    </lineage>
</organism>
<evidence type="ECO:0000256" key="1">
    <source>
        <dbReference type="ARBA" id="ARBA00022801"/>
    </source>
</evidence>
<dbReference type="Pfam" id="PF21317">
    <property type="entry name" value="BetaGal_ABD_1"/>
    <property type="match status" value="1"/>
</dbReference>
<proteinExistence type="predicted"/>
<dbReference type="GO" id="GO:0005975">
    <property type="term" value="P:carbohydrate metabolic process"/>
    <property type="evidence" value="ECO:0007669"/>
    <property type="project" value="InterPro"/>
</dbReference>
<dbReference type="PRINTS" id="PR00742">
    <property type="entry name" value="GLHYDRLASE35"/>
</dbReference>
<name>A0A914EGP6_9BILA</name>
<dbReference type="SUPFAM" id="SSF49785">
    <property type="entry name" value="Galactose-binding domain-like"/>
    <property type="match status" value="1"/>
</dbReference>
<dbReference type="GO" id="GO:0004553">
    <property type="term" value="F:hydrolase activity, hydrolyzing O-glycosyl compounds"/>
    <property type="evidence" value="ECO:0007669"/>
    <property type="project" value="InterPro"/>
</dbReference>
<evidence type="ECO:0000313" key="6">
    <source>
        <dbReference type="WBParaSite" id="ACRNAN_scaffold8138.g32664.t1"/>
    </source>
</evidence>
<keyword evidence="2" id="KW-0326">Glycosidase</keyword>
<dbReference type="InterPro" id="IPR048913">
    <property type="entry name" value="BetaGal_gal-bd"/>
</dbReference>
<evidence type="ECO:0000313" key="5">
    <source>
        <dbReference type="Proteomes" id="UP000887540"/>
    </source>
</evidence>
<dbReference type="AlphaFoldDB" id="A0A914EGP6"/>
<dbReference type="WBParaSite" id="ACRNAN_scaffold8138.g32664.t1">
    <property type="protein sequence ID" value="ACRNAN_scaffold8138.g32664.t1"/>
    <property type="gene ID" value="ACRNAN_scaffold8138.g32664"/>
</dbReference>
<dbReference type="Gene3D" id="2.60.120.260">
    <property type="entry name" value="Galactose-binding domain-like"/>
    <property type="match status" value="2"/>
</dbReference>
<feature type="domain" description="Beta-galactosidase 1-like first all-beta" evidence="3">
    <location>
        <begin position="94"/>
        <end position="195"/>
    </location>
</feature>
<dbReference type="InterPro" id="IPR048912">
    <property type="entry name" value="BetaGal1-like_ABD1"/>
</dbReference>